<dbReference type="GO" id="GO:0009279">
    <property type="term" value="C:cell outer membrane"/>
    <property type="evidence" value="ECO:0007669"/>
    <property type="project" value="UniProtKB-SubCell"/>
</dbReference>
<dbReference type="InterPro" id="IPR008969">
    <property type="entry name" value="CarboxyPept-like_regulatory"/>
</dbReference>
<dbReference type="SUPFAM" id="SSF56935">
    <property type="entry name" value="Porins"/>
    <property type="match status" value="1"/>
</dbReference>
<evidence type="ECO:0000256" key="1">
    <source>
        <dbReference type="ARBA" id="ARBA00004571"/>
    </source>
</evidence>
<evidence type="ECO:0000256" key="3">
    <source>
        <dbReference type="ARBA" id="ARBA00022452"/>
    </source>
</evidence>
<dbReference type="AlphaFoldDB" id="A0A1T5JMK7"/>
<dbReference type="Proteomes" id="UP000190961">
    <property type="component" value="Unassembled WGS sequence"/>
</dbReference>
<dbReference type="Pfam" id="PF13715">
    <property type="entry name" value="CarbopepD_reg_2"/>
    <property type="match status" value="1"/>
</dbReference>
<dbReference type="GO" id="GO:0044718">
    <property type="term" value="P:siderophore transmembrane transport"/>
    <property type="evidence" value="ECO:0007669"/>
    <property type="project" value="TreeGrafter"/>
</dbReference>
<dbReference type="NCBIfam" id="TIGR04057">
    <property type="entry name" value="SusC_RagA_signa"/>
    <property type="match status" value="1"/>
</dbReference>
<feature type="domain" description="TonB-dependent receptor plug" evidence="9">
    <location>
        <begin position="118"/>
        <end position="243"/>
    </location>
</feature>
<dbReference type="InterPro" id="IPR012910">
    <property type="entry name" value="Plug_dom"/>
</dbReference>
<evidence type="ECO:0000256" key="4">
    <source>
        <dbReference type="ARBA" id="ARBA00022692"/>
    </source>
</evidence>
<keyword evidence="7 8" id="KW-0998">Cell outer membrane</keyword>
<evidence type="ECO:0000256" key="2">
    <source>
        <dbReference type="ARBA" id="ARBA00022448"/>
    </source>
</evidence>
<dbReference type="Pfam" id="PF07715">
    <property type="entry name" value="Plug"/>
    <property type="match status" value="1"/>
</dbReference>
<evidence type="ECO:0000256" key="8">
    <source>
        <dbReference type="PROSITE-ProRule" id="PRU01360"/>
    </source>
</evidence>
<protein>
    <submittedName>
        <fullName evidence="10">TonB-linked outer membrane protein, SusC/RagA family</fullName>
    </submittedName>
</protein>
<dbReference type="GO" id="GO:0015344">
    <property type="term" value="F:siderophore uptake transmembrane transporter activity"/>
    <property type="evidence" value="ECO:0007669"/>
    <property type="project" value="TreeGrafter"/>
</dbReference>
<evidence type="ECO:0000259" key="9">
    <source>
        <dbReference type="Pfam" id="PF07715"/>
    </source>
</evidence>
<evidence type="ECO:0000313" key="11">
    <source>
        <dbReference type="Proteomes" id="UP000190961"/>
    </source>
</evidence>
<comment type="similarity">
    <text evidence="8">Belongs to the TonB-dependent receptor family.</text>
</comment>
<gene>
    <name evidence="10" type="ORF">SAMN05660236_1266</name>
</gene>
<keyword evidence="6 8" id="KW-0472">Membrane</keyword>
<dbReference type="InterPro" id="IPR036942">
    <property type="entry name" value="Beta-barrel_TonB_sf"/>
</dbReference>
<dbReference type="Gene3D" id="2.60.40.1120">
    <property type="entry name" value="Carboxypeptidase-like, regulatory domain"/>
    <property type="match status" value="1"/>
</dbReference>
<dbReference type="EMBL" id="FUZU01000001">
    <property type="protein sequence ID" value="SKC52629.1"/>
    <property type="molecule type" value="Genomic_DNA"/>
</dbReference>
<organism evidence="10 11">
    <name type="scientific">Ohtaekwangia koreensis</name>
    <dbReference type="NCBI Taxonomy" id="688867"/>
    <lineage>
        <taxon>Bacteria</taxon>
        <taxon>Pseudomonadati</taxon>
        <taxon>Bacteroidota</taxon>
        <taxon>Cytophagia</taxon>
        <taxon>Cytophagales</taxon>
        <taxon>Fulvivirgaceae</taxon>
        <taxon>Ohtaekwangia</taxon>
    </lineage>
</organism>
<keyword evidence="5" id="KW-0732">Signal</keyword>
<dbReference type="STRING" id="688867.SAMN05660236_1266"/>
<dbReference type="RefSeq" id="WP_079685816.1">
    <property type="nucleotide sequence ID" value="NZ_FUZU01000001.1"/>
</dbReference>
<keyword evidence="2 8" id="KW-0813">Transport</keyword>
<proteinExistence type="inferred from homology"/>
<evidence type="ECO:0000313" key="10">
    <source>
        <dbReference type="EMBL" id="SKC52629.1"/>
    </source>
</evidence>
<dbReference type="Gene3D" id="2.40.170.20">
    <property type="entry name" value="TonB-dependent receptor, beta-barrel domain"/>
    <property type="match status" value="1"/>
</dbReference>
<dbReference type="NCBIfam" id="TIGR04056">
    <property type="entry name" value="OMP_RagA_SusC"/>
    <property type="match status" value="1"/>
</dbReference>
<keyword evidence="3 8" id="KW-1134">Transmembrane beta strand</keyword>
<dbReference type="PROSITE" id="PS52016">
    <property type="entry name" value="TONB_DEPENDENT_REC_3"/>
    <property type="match status" value="1"/>
</dbReference>
<comment type="subcellular location">
    <subcellularLocation>
        <location evidence="1 8">Cell outer membrane</location>
        <topology evidence="1 8">Multi-pass membrane protein</topology>
    </subcellularLocation>
</comment>
<reference evidence="10 11" key="1">
    <citation type="submission" date="2017-02" db="EMBL/GenBank/DDBJ databases">
        <authorList>
            <person name="Peterson S.W."/>
        </authorList>
    </citation>
    <scope>NUCLEOTIDE SEQUENCE [LARGE SCALE GENOMIC DNA]</scope>
    <source>
        <strain evidence="10 11">DSM 25262</strain>
    </source>
</reference>
<keyword evidence="4 8" id="KW-0812">Transmembrane</keyword>
<name>A0A1T5JMK7_9BACT</name>
<dbReference type="OrthoDB" id="9768177at2"/>
<dbReference type="Gene3D" id="2.170.130.10">
    <property type="entry name" value="TonB-dependent receptor, plug domain"/>
    <property type="match status" value="1"/>
</dbReference>
<evidence type="ECO:0000256" key="7">
    <source>
        <dbReference type="ARBA" id="ARBA00023237"/>
    </source>
</evidence>
<evidence type="ECO:0000256" key="5">
    <source>
        <dbReference type="ARBA" id="ARBA00022729"/>
    </source>
</evidence>
<dbReference type="InterPro" id="IPR037066">
    <property type="entry name" value="Plug_dom_sf"/>
</dbReference>
<dbReference type="SUPFAM" id="SSF49464">
    <property type="entry name" value="Carboxypeptidase regulatory domain-like"/>
    <property type="match status" value="1"/>
</dbReference>
<keyword evidence="11" id="KW-1185">Reference proteome</keyword>
<accession>A0A1T5JMK7</accession>
<evidence type="ECO:0000256" key="6">
    <source>
        <dbReference type="ARBA" id="ARBA00023136"/>
    </source>
</evidence>
<dbReference type="PANTHER" id="PTHR30069:SF29">
    <property type="entry name" value="HEMOGLOBIN AND HEMOGLOBIN-HAPTOGLOBIN-BINDING PROTEIN 1-RELATED"/>
    <property type="match status" value="1"/>
</dbReference>
<dbReference type="InterPro" id="IPR023996">
    <property type="entry name" value="TonB-dep_OMP_SusC/RagA"/>
</dbReference>
<sequence>MKKQLLVMLGVVFAFLSYEVRAQNRTITGKLTSAEDGSGLPGVNVLVKGTTSGTVTDAEGLYSLSVPAEGTTLVFSFIGLKTQEVEIGDRSTVDLQMSQDAQQLTEIIVTAQGILKSKNELSYAAQTVSGESMSNTRDANIVNSLSGKVAGVQIQKNNSMGGSTAIIIRGWKSLNGSNQALFVVDGVPIDNSTNNASRTSRGTAGYDFGNAAADINPDDIESTTVLKGPAATALYGSRASNGVVYITTKKGRKRGIGFSLNTGVTFGFADKSTLPDYQKEYGGGYGKYYGPTKNGYFDEADVDGDGEADYIVPTYEDASVGAPFDPNLLVYQWNAFGDPTSPKYRQATPWVAAENDPNEYYETAVTYSNSFTIDGGGEKGFFKLGYTRNEESGILPNSKLQKDYLNFSASYEIVKKLTATAAINFSDVGGRGRYAIGYGGNNNISSFRQWWQMNVDVKELESAYFRRRENMTWNWSSGLPASTGLIYWDNPYFAAYENYTTDDRSRYLGYVKLDYKITDWLNAMGRISLDSYDQIQEERTAVGSINFPAGEYIRRNLSFREYNYDFLLTADKNLNDAVSVKGALGINIRRTKQDGVSSQTNGGLVVPKIYALSNSVNPIEAPNEKDYYLDKQVNGFFADAEVGYKEFLFLNGSFRRDVSSTLKKGNNAYNYGQISTSFVFTKFIPENPTLTFGKLRLNYAEVGADAPFNALADQYDKPTGFGSIPLFSVPGTKNNAELKPERTKSYEGGIELTFFDGRLGFDATYFDSKSVDQIVPVSVSTATGYNSKYVNAGTLQNKGIELTLTGTPIKTQSFKWDISVNWTRIRNKVTELYADVKNFTLPNGDFQASGSSNAPLGGSYGTLYGTDYIYTNGQPTIDAATGRYQRTSTATNPIGNINPDWTGGFQNTFTYKDVSLSFLIDAKHGGDVLSIDMYYGLATGLYKETAGLNELGKLVRSPVLEDGGILLPGVNPDGSPNKTRLNMLDYPMNGTQTTGPTHKYVYDASYVKLREVLLTYNLPSSLIAKLSPLRSVSISAVGRNLWIIHKNLPYADPEDNLGAGNIQGVQVGSLPNTRTIGFNVKATF</sequence>
<dbReference type="PANTHER" id="PTHR30069">
    <property type="entry name" value="TONB-DEPENDENT OUTER MEMBRANE RECEPTOR"/>
    <property type="match status" value="1"/>
</dbReference>
<dbReference type="InterPro" id="IPR039426">
    <property type="entry name" value="TonB-dep_rcpt-like"/>
</dbReference>
<dbReference type="InterPro" id="IPR023997">
    <property type="entry name" value="TonB-dep_OMP_SusC/RagA_CS"/>
</dbReference>